<dbReference type="Proteomes" id="UP000297703">
    <property type="component" value="Unassembled WGS sequence"/>
</dbReference>
<proteinExistence type="predicted"/>
<keyword evidence="2" id="KW-0675">Receptor</keyword>
<feature type="region of interest" description="Disordered" evidence="1">
    <location>
        <begin position="68"/>
        <end position="93"/>
    </location>
</feature>
<reference evidence="2 3" key="1">
    <citation type="submission" date="2019-04" db="EMBL/GenBank/DDBJ databases">
        <title>Draft genome of the big-headed turtle Platysternon megacephalum.</title>
        <authorList>
            <person name="Gong S."/>
        </authorList>
    </citation>
    <scope>NUCLEOTIDE SEQUENCE [LARGE SCALE GENOMIC DNA]</scope>
    <source>
        <strain evidence="2">DO16091913</strain>
        <tissue evidence="2">Muscle</tissue>
    </source>
</reference>
<reference evidence="2 3" key="2">
    <citation type="submission" date="2019-04" db="EMBL/GenBank/DDBJ databases">
        <title>The genome sequence of big-headed turtle.</title>
        <authorList>
            <person name="Gong S."/>
        </authorList>
    </citation>
    <scope>NUCLEOTIDE SEQUENCE [LARGE SCALE GENOMIC DNA]</scope>
    <source>
        <strain evidence="2">DO16091913</strain>
        <tissue evidence="2">Muscle</tissue>
    </source>
</reference>
<protein>
    <submittedName>
        <fullName evidence="2">Mitochondrial import receptor subunit TOM20-like protein</fullName>
    </submittedName>
</protein>
<name>A0A4D9ED47_9SAUR</name>
<evidence type="ECO:0000313" key="3">
    <source>
        <dbReference type="Proteomes" id="UP000297703"/>
    </source>
</evidence>
<comment type="caution">
    <text evidence="2">The sequence shown here is derived from an EMBL/GenBank/DDBJ whole genome shotgun (WGS) entry which is preliminary data.</text>
</comment>
<sequence>MGHLTMNLGHLLAGPVQSPLTEHSPPPGQGQHRARHHASNKGEKVSLFLTTAPQPCYVLFRQGLQRPCHSQGKGARAPGGREGSCLGMRQSRQRSWRERRLGLYQEDYFF</sequence>
<dbReference type="AlphaFoldDB" id="A0A4D9ED47"/>
<gene>
    <name evidence="2" type="ORF">DR999_PMT07774</name>
</gene>
<dbReference type="EMBL" id="QXTE01000055">
    <property type="protein sequence ID" value="TFK09321.1"/>
    <property type="molecule type" value="Genomic_DNA"/>
</dbReference>
<evidence type="ECO:0000313" key="2">
    <source>
        <dbReference type="EMBL" id="TFK09321.1"/>
    </source>
</evidence>
<organism evidence="2 3">
    <name type="scientific">Platysternon megacephalum</name>
    <name type="common">big-headed turtle</name>
    <dbReference type="NCBI Taxonomy" id="55544"/>
    <lineage>
        <taxon>Eukaryota</taxon>
        <taxon>Metazoa</taxon>
        <taxon>Chordata</taxon>
        <taxon>Craniata</taxon>
        <taxon>Vertebrata</taxon>
        <taxon>Euteleostomi</taxon>
        <taxon>Archelosauria</taxon>
        <taxon>Testudinata</taxon>
        <taxon>Testudines</taxon>
        <taxon>Cryptodira</taxon>
        <taxon>Durocryptodira</taxon>
        <taxon>Testudinoidea</taxon>
        <taxon>Platysternidae</taxon>
        <taxon>Platysternon</taxon>
    </lineage>
</organism>
<keyword evidence="3" id="KW-1185">Reference proteome</keyword>
<evidence type="ECO:0000256" key="1">
    <source>
        <dbReference type="SAM" id="MobiDB-lite"/>
    </source>
</evidence>
<accession>A0A4D9ED47</accession>
<feature type="region of interest" description="Disordered" evidence="1">
    <location>
        <begin position="1"/>
        <end position="41"/>
    </location>
</feature>